<reference evidence="1" key="1">
    <citation type="submission" date="2020-04" db="EMBL/GenBank/DDBJ databases">
        <authorList>
            <person name="Alioto T."/>
            <person name="Alioto T."/>
            <person name="Gomez Garrido J."/>
        </authorList>
    </citation>
    <scope>NUCLEOTIDE SEQUENCE</scope>
    <source>
        <strain evidence="1">A484AB</strain>
    </source>
</reference>
<dbReference type="EMBL" id="CACRXK020003590">
    <property type="protein sequence ID" value="CAB3999440.1"/>
    <property type="molecule type" value="Genomic_DNA"/>
</dbReference>
<gene>
    <name evidence="1" type="ORF">PACLA_8A063388</name>
</gene>
<name>A0A7D9E2E3_PARCT</name>
<evidence type="ECO:0000313" key="2">
    <source>
        <dbReference type="Proteomes" id="UP001152795"/>
    </source>
</evidence>
<organism evidence="1 2">
    <name type="scientific">Paramuricea clavata</name>
    <name type="common">Red gorgonian</name>
    <name type="synonym">Violescent sea-whip</name>
    <dbReference type="NCBI Taxonomy" id="317549"/>
    <lineage>
        <taxon>Eukaryota</taxon>
        <taxon>Metazoa</taxon>
        <taxon>Cnidaria</taxon>
        <taxon>Anthozoa</taxon>
        <taxon>Octocorallia</taxon>
        <taxon>Malacalcyonacea</taxon>
        <taxon>Plexauridae</taxon>
        <taxon>Paramuricea</taxon>
    </lineage>
</organism>
<sequence>MANGRAFLALCFTVHLMFILNKISLHKDQTTSENYNGLLYFKIKSSLSCIGADGSGLYWCCSRDKILRSRLGVGVKYAFNLDFNQFPESTLQTALLLIAGDIAINPGPSLTTEQVSSVVFHQKFIQNHGSPVEDEALIPHSCIPC</sequence>
<comment type="caution">
    <text evidence="1">The sequence shown here is derived from an EMBL/GenBank/DDBJ whole genome shotgun (WGS) entry which is preliminary data.</text>
</comment>
<keyword evidence="2" id="KW-1185">Reference proteome</keyword>
<dbReference type="Proteomes" id="UP001152795">
    <property type="component" value="Unassembled WGS sequence"/>
</dbReference>
<dbReference type="AlphaFoldDB" id="A0A7D9E2E3"/>
<protein>
    <submittedName>
        <fullName evidence="1">Uncharacterized protein</fullName>
    </submittedName>
</protein>
<proteinExistence type="predicted"/>
<evidence type="ECO:0000313" key="1">
    <source>
        <dbReference type="EMBL" id="CAB3999440.1"/>
    </source>
</evidence>
<accession>A0A7D9E2E3</accession>